<evidence type="ECO:0000259" key="7">
    <source>
        <dbReference type="Pfam" id="PF16555"/>
    </source>
</evidence>
<dbReference type="Gene3D" id="2.60.40.10">
    <property type="entry name" value="Immunoglobulins"/>
    <property type="match status" value="2"/>
</dbReference>
<dbReference type="Proteomes" id="UP000280344">
    <property type="component" value="Chromosome"/>
</dbReference>
<proteinExistence type="predicted"/>
<reference evidence="8 9" key="1">
    <citation type="submission" date="2018-12" db="EMBL/GenBank/DDBJ databases">
        <title>Complete genome sequence of Flaviflexus sp. H23T48.</title>
        <authorList>
            <person name="Bae J.-W."/>
            <person name="Lee J.-Y."/>
        </authorList>
    </citation>
    <scope>NUCLEOTIDE SEQUENCE [LARGE SCALE GENOMIC DNA]</scope>
    <source>
        <strain evidence="8 9">H23T48</strain>
    </source>
</reference>
<feature type="domain" description="Gram-positive pilin subunit D1 N-terminal" evidence="7">
    <location>
        <begin position="68"/>
        <end position="220"/>
    </location>
</feature>
<dbReference type="NCBIfam" id="NF033902">
    <property type="entry name" value="iso_D2_wall_anc"/>
    <property type="match status" value="1"/>
</dbReference>
<keyword evidence="1" id="KW-0134">Cell wall</keyword>
<dbReference type="InterPro" id="IPR032364">
    <property type="entry name" value="GramPos_pilinD1_N"/>
</dbReference>
<keyword evidence="5" id="KW-0812">Transmembrane</keyword>
<evidence type="ECO:0000256" key="2">
    <source>
        <dbReference type="ARBA" id="ARBA00022525"/>
    </source>
</evidence>
<keyword evidence="5" id="KW-0472">Membrane</keyword>
<dbReference type="Gene3D" id="2.60.40.740">
    <property type="match status" value="1"/>
</dbReference>
<dbReference type="NCBIfam" id="TIGR04226">
    <property type="entry name" value="RrgB_K2N_iso_D2"/>
    <property type="match status" value="1"/>
</dbReference>
<dbReference type="GO" id="GO:0005975">
    <property type="term" value="P:carbohydrate metabolic process"/>
    <property type="evidence" value="ECO:0007669"/>
    <property type="project" value="UniProtKB-ARBA"/>
</dbReference>
<dbReference type="InterPro" id="IPR048052">
    <property type="entry name" value="FM1-like"/>
</dbReference>
<evidence type="ECO:0000256" key="3">
    <source>
        <dbReference type="ARBA" id="ARBA00022729"/>
    </source>
</evidence>
<dbReference type="EMBL" id="CP034593">
    <property type="protein sequence ID" value="AZQ77025.1"/>
    <property type="molecule type" value="Genomic_DNA"/>
</dbReference>
<gene>
    <name evidence="8" type="ORF">EJ997_06410</name>
</gene>
<evidence type="ECO:0000259" key="6">
    <source>
        <dbReference type="Pfam" id="PF00746"/>
    </source>
</evidence>
<keyword evidence="3" id="KW-0732">Signal</keyword>
<feature type="domain" description="Gram-positive cocci surface proteins LPxTG" evidence="6">
    <location>
        <begin position="522"/>
        <end position="559"/>
    </location>
</feature>
<keyword evidence="5" id="KW-1133">Transmembrane helix</keyword>
<evidence type="ECO:0000313" key="9">
    <source>
        <dbReference type="Proteomes" id="UP000280344"/>
    </source>
</evidence>
<dbReference type="NCBIfam" id="TIGR01167">
    <property type="entry name" value="LPXTG_anchor"/>
    <property type="match status" value="1"/>
</dbReference>
<dbReference type="Pfam" id="PF16555">
    <property type="entry name" value="GramPos_pilinD1"/>
    <property type="match status" value="1"/>
</dbReference>
<evidence type="ECO:0000256" key="4">
    <source>
        <dbReference type="ARBA" id="ARBA00023088"/>
    </source>
</evidence>
<keyword evidence="4" id="KW-0572">Peptidoglycan-anchor</keyword>
<evidence type="ECO:0000256" key="1">
    <source>
        <dbReference type="ARBA" id="ARBA00022512"/>
    </source>
</evidence>
<dbReference type="AlphaFoldDB" id="A0A3Q9G1U7"/>
<dbReference type="OrthoDB" id="3199332at2"/>
<name>A0A3Q9G1U7_9ACTO</name>
<dbReference type="InterPro" id="IPR013783">
    <property type="entry name" value="Ig-like_fold"/>
</dbReference>
<organism evidence="8 9">
    <name type="scientific">Flaviflexus ciconiae</name>
    <dbReference type="NCBI Taxonomy" id="2496867"/>
    <lineage>
        <taxon>Bacteria</taxon>
        <taxon>Bacillati</taxon>
        <taxon>Actinomycetota</taxon>
        <taxon>Actinomycetes</taxon>
        <taxon>Actinomycetales</taxon>
        <taxon>Actinomycetaceae</taxon>
        <taxon>Flaviflexus</taxon>
    </lineage>
</organism>
<dbReference type="KEGG" id="flh:EJ997_06410"/>
<sequence>MERSPLRSRIQEKETMTVLQRIRPSIVGLLSALLALFLIVGQLGAASALPSQTEGPLILPGTDGEPSTGTVTVHKYEQGDLWGVPSNGAVMDVDGTPIAGVTFEAQQIEAITVGTTEYDLDLSTIDGWQHASKLVLDDGAWLYDGAAATVQLGTTYTANTGATTYSPAVFQDLPIGLYLFTETKVPIGVTKSEDWVLSVPLTDPVERTSWLYDINVYPKNGVSDISKTVNDADAAKVGDTVEWTIIGDIPLDANPDYSQYRDVSETNLKFLPPTAYVVEDQLDDRLKPVSADPTVVTLTSGGIELAVGTDYTVTAEQTAGSKVTVTFTEEGRAKMALAASKASSATAVDVQIVLTTEVVTLNSPESLKGTIGDGLIDNQALLFPNSESIEWEMPVPSNIPETRWGDLVIEKISSTNHQAGLSGATFQVFETKADAEKGTNVIAIDGVSEFTTGKDGIVRISGLRASDFENGNPIQDEKDWQYYWIVETKAPQGYELQAEPIRVAVTGAQTSALVIPVENNPHNADFLLPHTGASGTWMFTIGGLVLLGGGVILAVRRKADTKSGD</sequence>
<dbReference type="Pfam" id="PF00746">
    <property type="entry name" value="Gram_pos_anchor"/>
    <property type="match status" value="1"/>
</dbReference>
<keyword evidence="9" id="KW-1185">Reference proteome</keyword>
<evidence type="ECO:0000313" key="8">
    <source>
        <dbReference type="EMBL" id="AZQ77025.1"/>
    </source>
</evidence>
<keyword evidence="2" id="KW-0964">Secreted</keyword>
<dbReference type="InterPro" id="IPR026466">
    <property type="entry name" value="Fim_isopep_form_D2_dom"/>
</dbReference>
<dbReference type="InterPro" id="IPR019931">
    <property type="entry name" value="LPXTG_anchor"/>
</dbReference>
<evidence type="ECO:0000256" key="5">
    <source>
        <dbReference type="SAM" id="Phobius"/>
    </source>
</evidence>
<feature type="transmembrane region" description="Helical" evidence="5">
    <location>
        <begin position="537"/>
        <end position="555"/>
    </location>
</feature>
<protein>
    <submittedName>
        <fullName evidence="8">Isopeptide-forming domain-containing fimbrial protein</fullName>
    </submittedName>
</protein>
<accession>A0A3Q9G1U7</accession>